<evidence type="ECO:0000256" key="3">
    <source>
        <dbReference type="ARBA" id="ARBA00023237"/>
    </source>
</evidence>
<dbReference type="GO" id="GO:0009279">
    <property type="term" value="C:cell outer membrane"/>
    <property type="evidence" value="ECO:0007669"/>
    <property type="project" value="UniProtKB-SubCell"/>
</dbReference>
<sequence>MSNATKITTAALSALISLSACKRDDATTAETTAATTTSTADSTRARSQATPIGNPAISSAVTPFDLQSVPITSTKLPAFPYVDRPAGTEGYHNEEQQFDQIYVIAGNELRSVEGRYQQRWFPLSVVKMSLLEAYRNYDSAFRALGAVRVDAVGPADPVFVARNGETKSILQRLRLPNLPADLPGDVPVYAQYLLRAPDRNIWLSFSLFDDGLNVSVTTLEEKPMQQRVSFIKADEMWNALGKDGHVALYINFDTDKAGIRPDGRLAVDEIAKLLDKNPSLNLTIEGHTDNVGDPAHNKTLSQQRADAVMGSLIATGIAKERLSTLGLGDTKPVAANNDDTGRAKNRRVELVKRT</sequence>
<feature type="region of interest" description="Disordered" evidence="5">
    <location>
        <begin position="29"/>
        <end position="53"/>
    </location>
</feature>
<dbReference type="PRINTS" id="PR01021">
    <property type="entry name" value="OMPADOMAIN"/>
</dbReference>
<organism evidence="8 9">
    <name type="scientific">Massilia aurea</name>
    <dbReference type="NCBI Taxonomy" id="373040"/>
    <lineage>
        <taxon>Bacteria</taxon>
        <taxon>Pseudomonadati</taxon>
        <taxon>Pseudomonadota</taxon>
        <taxon>Betaproteobacteria</taxon>
        <taxon>Burkholderiales</taxon>
        <taxon>Oxalobacteraceae</taxon>
        <taxon>Telluria group</taxon>
        <taxon>Massilia</taxon>
    </lineage>
</organism>
<feature type="chain" id="PRO_5030511350" evidence="6">
    <location>
        <begin position="23"/>
        <end position="354"/>
    </location>
</feature>
<dbReference type="AlphaFoldDB" id="A0A7W9WYS1"/>
<dbReference type="Pfam" id="PF00691">
    <property type="entry name" value="OmpA"/>
    <property type="match status" value="1"/>
</dbReference>
<evidence type="ECO:0000259" key="7">
    <source>
        <dbReference type="PROSITE" id="PS51123"/>
    </source>
</evidence>
<dbReference type="PANTHER" id="PTHR30329">
    <property type="entry name" value="STATOR ELEMENT OF FLAGELLAR MOTOR COMPLEX"/>
    <property type="match status" value="1"/>
</dbReference>
<feature type="compositionally biased region" description="Low complexity" evidence="5">
    <location>
        <begin position="29"/>
        <end position="50"/>
    </location>
</feature>
<protein>
    <submittedName>
        <fullName evidence="8">Outer membrane protein OmpA-like peptidoglycan-associated protein</fullName>
    </submittedName>
</protein>
<keyword evidence="3" id="KW-0998">Cell outer membrane</keyword>
<proteinExistence type="predicted"/>
<comment type="subcellular location">
    <subcellularLocation>
        <location evidence="1">Cell outer membrane</location>
    </subcellularLocation>
</comment>
<evidence type="ECO:0000313" key="8">
    <source>
        <dbReference type="EMBL" id="MBB6133235.1"/>
    </source>
</evidence>
<feature type="domain" description="OmpA-like" evidence="7">
    <location>
        <begin position="239"/>
        <end position="354"/>
    </location>
</feature>
<evidence type="ECO:0000256" key="5">
    <source>
        <dbReference type="SAM" id="MobiDB-lite"/>
    </source>
</evidence>
<reference evidence="8 9" key="1">
    <citation type="submission" date="2020-08" db="EMBL/GenBank/DDBJ databases">
        <title>The Agave Microbiome: Exploring the role of microbial communities in plant adaptations to desert environments.</title>
        <authorList>
            <person name="Partida-Martinez L.P."/>
        </authorList>
    </citation>
    <scope>NUCLEOTIDE SEQUENCE [LARGE SCALE GENOMIC DNA]</scope>
    <source>
        <strain evidence="8 9">AT3.2</strain>
    </source>
</reference>
<dbReference type="InterPro" id="IPR036737">
    <property type="entry name" value="OmpA-like_sf"/>
</dbReference>
<accession>A0A7W9WYS1</accession>
<dbReference type="Gene3D" id="3.30.1330.60">
    <property type="entry name" value="OmpA-like domain"/>
    <property type="match status" value="1"/>
</dbReference>
<dbReference type="InterPro" id="IPR050330">
    <property type="entry name" value="Bact_OuterMem_StrucFunc"/>
</dbReference>
<evidence type="ECO:0000256" key="2">
    <source>
        <dbReference type="ARBA" id="ARBA00023136"/>
    </source>
</evidence>
<comment type="caution">
    <text evidence="8">The sequence shown here is derived from an EMBL/GenBank/DDBJ whole genome shotgun (WGS) entry which is preliminary data.</text>
</comment>
<evidence type="ECO:0000256" key="1">
    <source>
        <dbReference type="ARBA" id="ARBA00004442"/>
    </source>
</evidence>
<name>A0A7W9WYS1_9BURK</name>
<dbReference type="PROSITE" id="PS51123">
    <property type="entry name" value="OMPA_2"/>
    <property type="match status" value="1"/>
</dbReference>
<evidence type="ECO:0000256" key="4">
    <source>
        <dbReference type="PROSITE-ProRule" id="PRU00473"/>
    </source>
</evidence>
<dbReference type="Proteomes" id="UP000540787">
    <property type="component" value="Unassembled WGS sequence"/>
</dbReference>
<dbReference type="CDD" id="cd07185">
    <property type="entry name" value="OmpA_C-like"/>
    <property type="match status" value="1"/>
</dbReference>
<dbReference type="EMBL" id="JACHBX010000001">
    <property type="protein sequence ID" value="MBB6133235.1"/>
    <property type="molecule type" value="Genomic_DNA"/>
</dbReference>
<keyword evidence="9" id="KW-1185">Reference proteome</keyword>
<evidence type="ECO:0000313" key="9">
    <source>
        <dbReference type="Proteomes" id="UP000540787"/>
    </source>
</evidence>
<keyword evidence="2 4" id="KW-0472">Membrane</keyword>
<evidence type="ECO:0000256" key="6">
    <source>
        <dbReference type="SAM" id="SignalP"/>
    </source>
</evidence>
<dbReference type="PANTHER" id="PTHR30329:SF21">
    <property type="entry name" value="LIPOPROTEIN YIAD-RELATED"/>
    <property type="match status" value="1"/>
</dbReference>
<dbReference type="SUPFAM" id="SSF103088">
    <property type="entry name" value="OmpA-like"/>
    <property type="match status" value="1"/>
</dbReference>
<dbReference type="InterPro" id="IPR006665">
    <property type="entry name" value="OmpA-like"/>
</dbReference>
<dbReference type="InterPro" id="IPR006664">
    <property type="entry name" value="OMP_bac"/>
</dbReference>
<dbReference type="RefSeq" id="WP_183552526.1">
    <property type="nucleotide sequence ID" value="NZ_JACHBX010000001.1"/>
</dbReference>
<keyword evidence="6" id="KW-0732">Signal</keyword>
<feature type="signal peptide" evidence="6">
    <location>
        <begin position="1"/>
        <end position="22"/>
    </location>
</feature>
<dbReference type="PROSITE" id="PS51257">
    <property type="entry name" value="PROKAR_LIPOPROTEIN"/>
    <property type="match status" value="1"/>
</dbReference>
<gene>
    <name evidence="8" type="ORF">HD842_001346</name>
</gene>